<evidence type="ECO:0000313" key="11">
    <source>
        <dbReference type="EMBL" id="AGC34599.1"/>
    </source>
</evidence>
<keyword evidence="7" id="KW-0862">Zinc</keyword>
<feature type="domain" description="Replication gene A protein-like" evidence="10">
    <location>
        <begin position="136"/>
        <end position="394"/>
    </location>
</feature>
<dbReference type="EMBL" id="KC237308">
    <property type="protein sequence ID" value="AGC34599.1"/>
    <property type="molecule type" value="Genomic_DNA"/>
</dbReference>
<keyword evidence="2" id="KW-0540">Nuclease</keyword>
<evidence type="ECO:0000256" key="6">
    <source>
        <dbReference type="ARBA" id="ARBA00022801"/>
    </source>
</evidence>
<dbReference type="GO" id="GO:0039693">
    <property type="term" value="P:viral DNA genome replication"/>
    <property type="evidence" value="ECO:0007669"/>
    <property type="project" value="UniProtKB-KW"/>
</dbReference>
<dbReference type="Pfam" id="PF05840">
    <property type="entry name" value="Phage_GPA"/>
    <property type="match status" value="1"/>
</dbReference>
<keyword evidence="1" id="KW-0235">DNA replication</keyword>
<dbReference type="GO" id="GO:0016787">
    <property type="term" value="F:hydrolase activity"/>
    <property type="evidence" value="ECO:0007669"/>
    <property type="project" value="UniProtKB-KW"/>
</dbReference>
<evidence type="ECO:0000256" key="7">
    <source>
        <dbReference type="ARBA" id="ARBA00022833"/>
    </source>
</evidence>
<evidence type="ECO:0000259" key="10">
    <source>
        <dbReference type="Pfam" id="PF05840"/>
    </source>
</evidence>
<sequence length="553" mass="63526">MQQASDFYNKPHIDAIKPLVETAGMSVLSQSPNLRIWKQVNSRIKLLEEILAHYTNGIRRDDNGDFWMNPNSQLATTIAYRAHQKGHNPKLIQYPDTFTLDDIIRKKPLPQNAPDELKLSDEIGEDYRLTIISLIEEMQEIYDVLGQLDINNTIDHKPIGNAHWNLLYEKPVYKHWYELVSKRPLKSIRDDYNYAKAKGIKDECSKILEESTMKSRRGFTVQRLMNAMRTAHTEGWYVVFDTLTLADDRLKDFYDNPNALRDYFRDIGRMVLTAEGRSVHDSSADCYQYFCVPEYGTQHGRLHFHAVHLMRTLPLGSIDPNFGKLVRTNRQINSLQNTWPYGYSMPIAVRYSQDAFSRAGWLWPVDTKGEPLKATSYMAVGFYVAKYVNKKSDIDMASKGLGNKEWNNSLKTKINLLPKKIFRIRMSRNFGMKLQSMSHLSAETLIQLTQVGYDVTPFNNILKQNAKKELRLRLAKKSVADVLEAQPVTTNLLKFMRNLTRQIGVSSLQSFIASMTTKLTSMDISDETKNYVDTSGIASTHLRIKSKWTAGGK</sequence>
<evidence type="ECO:0000256" key="5">
    <source>
        <dbReference type="ARBA" id="ARBA00022771"/>
    </source>
</evidence>
<proteinExistence type="predicted"/>
<dbReference type="Proteomes" id="UP000011155">
    <property type="component" value="Segment"/>
</dbReference>
<dbReference type="GO" id="GO:0003677">
    <property type="term" value="F:DNA binding"/>
    <property type="evidence" value="ECO:0007669"/>
    <property type="project" value="UniProtKB-KW"/>
</dbReference>
<reference evidence="11 12" key="1">
    <citation type="submission" date="2012-11" db="EMBL/GenBank/DDBJ databases">
        <authorList>
            <person name="Sackman A.M."/>
            <person name="Rokyta D.R."/>
        </authorList>
    </citation>
    <scope>NUCLEOTIDE SEQUENCE [LARGE SCALE GENOMIC DNA]</scope>
</reference>
<keyword evidence="9" id="KW-0238">DNA-binding</keyword>
<evidence type="ECO:0000256" key="8">
    <source>
        <dbReference type="ARBA" id="ARBA00023109"/>
    </source>
</evidence>
<organism evidence="11 12">
    <name type="scientific">Enterobacteria phage ID204 Moscow/ID</name>
    <dbReference type="NCBI Taxonomy" id="1273714"/>
    <lineage>
        <taxon>Viruses</taxon>
        <taxon>Monodnaviria</taxon>
        <taxon>Sangervirae</taxon>
        <taxon>Phixviricota</taxon>
        <taxon>Malgrandaviricetes</taxon>
        <taxon>Petitvirales</taxon>
        <taxon>Microviridae</taxon>
        <taxon>Bullavirinae</taxon>
        <taxon>Gequatrovirus</taxon>
        <taxon>Gequatrovirus talmos</taxon>
    </lineage>
</organism>
<evidence type="ECO:0000256" key="1">
    <source>
        <dbReference type="ARBA" id="ARBA00022705"/>
    </source>
</evidence>
<dbReference type="GO" id="GO:0004519">
    <property type="term" value="F:endonuclease activity"/>
    <property type="evidence" value="ECO:0007669"/>
    <property type="project" value="UniProtKB-KW"/>
</dbReference>
<protein>
    <submittedName>
        <fullName evidence="11">DNA replication initiation protein</fullName>
    </submittedName>
</protein>
<dbReference type="GO" id="GO:0006260">
    <property type="term" value="P:DNA replication"/>
    <property type="evidence" value="ECO:0007669"/>
    <property type="project" value="UniProtKB-KW"/>
</dbReference>
<name>L7TI69_9VIRU</name>
<evidence type="ECO:0000256" key="9">
    <source>
        <dbReference type="ARBA" id="ARBA00023125"/>
    </source>
</evidence>
<evidence type="ECO:0000256" key="4">
    <source>
        <dbReference type="ARBA" id="ARBA00022759"/>
    </source>
</evidence>
<evidence type="ECO:0000256" key="3">
    <source>
        <dbReference type="ARBA" id="ARBA00022723"/>
    </source>
</evidence>
<dbReference type="InterPro" id="IPR008766">
    <property type="entry name" value="Replication_gene_A-like"/>
</dbReference>
<gene>
    <name evidence="11" type="primary">A</name>
    <name evidence="11" type="ORF">CIV2_0001</name>
</gene>
<keyword evidence="6" id="KW-0378">Hydrolase</keyword>
<keyword evidence="3" id="KW-0479">Metal-binding</keyword>
<keyword evidence="4" id="KW-0255">Endonuclease</keyword>
<keyword evidence="8" id="KW-1194">Viral DNA replication</keyword>
<accession>L7TI69</accession>
<keyword evidence="5" id="KW-0863">Zinc-finger</keyword>
<evidence type="ECO:0000256" key="2">
    <source>
        <dbReference type="ARBA" id="ARBA00022722"/>
    </source>
</evidence>
<evidence type="ECO:0000313" key="12">
    <source>
        <dbReference type="Proteomes" id="UP000011155"/>
    </source>
</evidence>
<dbReference type="GO" id="GO:0008270">
    <property type="term" value="F:zinc ion binding"/>
    <property type="evidence" value="ECO:0007669"/>
    <property type="project" value="UniProtKB-KW"/>
</dbReference>